<dbReference type="EMBL" id="JBHTHZ010000014">
    <property type="protein sequence ID" value="MFD0795434.1"/>
    <property type="molecule type" value="Genomic_DNA"/>
</dbReference>
<evidence type="ECO:0000313" key="7">
    <source>
        <dbReference type="Proteomes" id="UP001597010"/>
    </source>
</evidence>
<dbReference type="InterPro" id="IPR036866">
    <property type="entry name" value="RibonucZ/Hydroxyglut_hydro"/>
</dbReference>
<dbReference type="InterPro" id="IPR051013">
    <property type="entry name" value="MBL_superfamily_lactonases"/>
</dbReference>
<dbReference type="PANTHER" id="PTHR42978">
    <property type="entry name" value="QUORUM-QUENCHING LACTONASE YTNP-RELATED-RELATED"/>
    <property type="match status" value="1"/>
</dbReference>
<evidence type="ECO:0000256" key="1">
    <source>
        <dbReference type="ARBA" id="ARBA00007749"/>
    </source>
</evidence>
<comment type="caution">
    <text evidence="6">The sequence shown here is derived from an EMBL/GenBank/DDBJ whole genome shotgun (WGS) entry which is preliminary data.</text>
</comment>
<evidence type="ECO:0000313" key="6">
    <source>
        <dbReference type="EMBL" id="MFD0795434.1"/>
    </source>
</evidence>
<dbReference type="CDD" id="cd07729">
    <property type="entry name" value="AHL_lactonase_MBL-fold"/>
    <property type="match status" value="1"/>
</dbReference>
<accession>A0ABW3AYE7</accession>
<keyword evidence="4" id="KW-0862">Zinc</keyword>
<dbReference type="InterPro" id="IPR001279">
    <property type="entry name" value="Metallo-B-lactamas"/>
</dbReference>
<proteinExistence type="inferred from homology"/>
<dbReference type="SUPFAM" id="SSF56281">
    <property type="entry name" value="Metallo-hydrolase/oxidoreductase"/>
    <property type="match status" value="1"/>
</dbReference>
<dbReference type="Proteomes" id="UP001597010">
    <property type="component" value="Unassembled WGS sequence"/>
</dbReference>
<comment type="similarity">
    <text evidence="1">Belongs to the metallo-beta-lactamase superfamily.</text>
</comment>
<feature type="domain" description="Metallo-beta-lactamase" evidence="5">
    <location>
        <begin position="64"/>
        <end position="267"/>
    </location>
</feature>
<dbReference type="Gene3D" id="3.60.15.10">
    <property type="entry name" value="Ribonuclease Z/Hydroxyacylglutathione hydrolase-like"/>
    <property type="match status" value="1"/>
</dbReference>
<keyword evidence="2" id="KW-0479">Metal-binding</keyword>
<evidence type="ECO:0000256" key="3">
    <source>
        <dbReference type="ARBA" id="ARBA00022801"/>
    </source>
</evidence>
<dbReference type="SMART" id="SM00849">
    <property type="entry name" value="Lactamase_B"/>
    <property type="match status" value="1"/>
</dbReference>
<dbReference type="RefSeq" id="WP_377117830.1">
    <property type="nucleotide sequence ID" value="NZ_JBHTHZ010000014.1"/>
</dbReference>
<dbReference type="PANTHER" id="PTHR42978:SF3">
    <property type="entry name" value="BLR3078 PROTEIN"/>
    <property type="match status" value="1"/>
</dbReference>
<evidence type="ECO:0000256" key="4">
    <source>
        <dbReference type="ARBA" id="ARBA00022833"/>
    </source>
</evidence>
<reference evidence="7" key="1">
    <citation type="journal article" date="2019" name="Int. J. Syst. Evol. Microbiol.">
        <title>The Global Catalogue of Microorganisms (GCM) 10K type strain sequencing project: providing services to taxonomists for standard genome sequencing and annotation.</title>
        <authorList>
            <consortium name="The Broad Institute Genomics Platform"/>
            <consortium name="The Broad Institute Genome Sequencing Center for Infectious Disease"/>
            <person name="Wu L."/>
            <person name="Ma J."/>
        </authorList>
    </citation>
    <scope>NUCLEOTIDE SEQUENCE [LARGE SCALE GENOMIC DNA]</scope>
    <source>
        <strain evidence="7">CCUG 61484</strain>
    </source>
</reference>
<organism evidence="6 7">
    <name type="scientific">Mucilaginibacter litoreus</name>
    <dbReference type="NCBI Taxonomy" id="1048221"/>
    <lineage>
        <taxon>Bacteria</taxon>
        <taxon>Pseudomonadati</taxon>
        <taxon>Bacteroidota</taxon>
        <taxon>Sphingobacteriia</taxon>
        <taxon>Sphingobacteriales</taxon>
        <taxon>Sphingobacteriaceae</taxon>
        <taxon>Mucilaginibacter</taxon>
    </lineage>
</organism>
<keyword evidence="3" id="KW-0378">Hydrolase</keyword>
<gene>
    <name evidence="6" type="ORF">ACFQZX_17560</name>
</gene>
<evidence type="ECO:0000259" key="5">
    <source>
        <dbReference type="SMART" id="SM00849"/>
    </source>
</evidence>
<dbReference type="Pfam" id="PF00753">
    <property type="entry name" value="Lactamase_B"/>
    <property type="match status" value="1"/>
</dbReference>
<keyword evidence="7" id="KW-1185">Reference proteome</keyword>
<evidence type="ECO:0000256" key="2">
    <source>
        <dbReference type="ARBA" id="ARBA00022723"/>
    </source>
</evidence>
<protein>
    <submittedName>
        <fullName evidence="6">N-acyl homoserine lactonase family protein</fullName>
    </submittedName>
</protein>
<sequence length="283" mass="31553">MKKFFLSRLILITAILIPAVESYSQSPANTDIRLYALDGGHLYFKNMGIFYDTGEHENEPGEMAVPCYLIKHGKDWLLWDTGNGDAIASQPAGVKKLGIQFTVNKTLVSQLKQLGLKPSDIRYVALSHLHPDHSGNIALFPTANFLISKNEMKWAFSLPTPSSVQRKLIEPLKSAKVITLEGDTDLFGDGSLRIIRTPGHTPGHQSLLLKLAGAGNVMITGDLYHTKETYEKKLVDAGNYSRSDELASFDRFDKLVRNLKARVILQHSPEDFSTLPLFPKYLE</sequence>
<name>A0ABW3AYE7_9SPHI</name>